<evidence type="ECO:0000256" key="1">
    <source>
        <dbReference type="SAM" id="MobiDB-lite"/>
    </source>
</evidence>
<dbReference type="AlphaFoldDB" id="A0A7J8CIM7"/>
<dbReference type="Proteomes" id="UP000593571">
    <property type="component" value="Unassembled WGS sequence"/>
</dbReference>
<gene>
    <name evidence="2" type="ORF">HJG63_009151</name>
</gene>
<protein>
    <submittedName>
        <fullName evidence="2">Uncharacterized protein</fullName>
    </submittedName>
</protein>
<keyword evidence="3" id="KW-1185">Reference proteome</keyword>
<organism evidence="2 3">
    <name type="scientific">Rousettus aegyptiacus</name>
    <name type="common">Egyptian fruit bat</name>
    <name type="synonym">Pteropus aegyptiacus</name>
    <dbReference type="NCBI Taxonomy" id="9407"/>
    <lineage>
        <taxon>Eukaryota</taxon>
        <taxon>Metazoa</taxon>
        <taxon>Chordata</taxon>
        <taxon>Craniata</taxon>
        <taxon>Vertebrata</taxon>
        <taxon>Euteleostomi</taxon>
        <taxon>Mammalia</taxon>
        <taxon>Eutheria</taxon>
        <taxon>Laurasiatheria</taxon>
        <taxon>Chiroptera</taxon>
        <taxon>Yinpterochiroptera</taxon>
        <taxon>Pteropodoidea</taxon>
        <taxon>Pteropodidae</taxon>
        <taxon>Rousettinae</taxon>
        <taxon>Rousettus</taxon>
    </lineage>
</organism>
<dbReference type="EMBL" id="JACASE010000014">
    <property type="protein sequence ID" value="KAF6410696.1"/>
    <property type="molecule type" value="Genomic_DNA"/>
</dbReference>
<name>A0A7J8CIM7_ROUAE</name>
<accession>A0A7J8CIM7</accession>
<sequence>MFCILMLGAKLTRKEDAMICKSADSAGEQPAVPTLPNAITPGPWSTEESSSLTWTWLAPAGTGSRPLPSATPCPLLPCAPSTRFFADLTCLSPPCSHVCHTLLPSRPPGQGRLTPQSALVSEAPLCLGPRGRHGRLFLPAALPAGLRFLPARTVLITVDSASREPFCTPGPMLLAQSLRLSVQKPPPRGVCRNSRISHLLAWKAERVLSNRSLPREETEAQSRTSDPARVSTEWQILGSAEP</sequence>
<feature type="compositionally biased region" description="Basic and acidic residues" evidence="1">
    <location>
        <begin position="211"/>
        <end position="220"/>
    </location>
</feature>
<proteinExistence type="predicted"/>
<evidence type="ECO:0000313" key="3">
    <source>
        <dbReference type="Proteomes" id="UP000593571"/>
    </source>
</evidence>
<evidence type="ECO:0000313" key="2">
    <source>
        <dbReference type="EMBL" id="KAF6410696.1"/>
    </source>
</evidence>
<reference evidence="2 3" key="1">
    <citation type="journal article" date="2020" name="Nature">
        <title>Six reference-quality genomes reveal evolution of bat adaptations.</title>
        <authorList>
            <person name="Jebb D."/>
            <person name="Huang Z."/>
            <person name="Pippel M."/>
            <person name="Hughes G.M."/>
            <person name="Lavrichenko K."/>
            <person name="Devanna P."/>
            <person name="Winkler S."/>
            <person name="Jermiin L.S."/>
            <person name="Skirmuntt E.C."/>
            <person name="Katzourakis A."/>
            <person name="Burkitt-Gray L."/>
            <person name="Ray D.A."/>
            <person name="Sullivan K.A.M."/>
            <person name="Roscito J.G."/>
            <person name="Kirilenko B.M."/>
            <person name="Davalos L.M."/>
            <person name="Corthals A.P."/>
            <person name="Power M.L."/>
            <person name="Jones G."/>
            <person name="Ransome R.D."/>
            <person name="Dechmann D.K.N."/>
            <person name="Locatelli A.G."/>
            <person name="Puechmaille S.J."/>
            <person name="Fedrigo O."/>
            <person name="Jarvis E.D."/>
            <person name="Hiller M."/>
            <person name="Vernes S.C."/>
            <person name="Myers E.W."/>
            <person name="Teeling E.C."/>
        </authorList>
    </citation>
    <scope>NUCLEOTIDE SEQUENCE [LARGE SCALE GENOMIC DNA]</scope>
    <source>
        <strain evidence="2">MRouAeg1</strain>
        <tissue evidence="2">Muscle</tissue>
    </source>
</reference>
<feature type="region of interest" description="Disordered" evidence="1">
    <location>
        <begin position="211"/>
        <end position="242"/>
    </location>
</feature>
<comment type="caution">
    <text evidence="2">The sequence shown here is derived from an EMBL/GenBank/DDBJ whole genome shotgun (WGS) entry which is preliminary data.</text>
</comment>